<dbReference type="GO" id="GO:0019787">
    <property type="term" value="F:ubiquitin-like protein transferase activity"/>
    <property type="evidence" value="ECO:0007669"/>
    <property type="project" value="InterPro"/>
</dbReference>
<dbReference type="Proteomes" id="UP001196530">
    <property type="component" value="Unassembled WGS sequence"/>
</dbReference>
<evidence type="ECO:0000256" key="1">
    <source>
        <dbReference type="ARBA" id="ARBA00022786"/>
    </source>
</evidence>
<dbReference type="RefSeq" id="XP_043060404.1">
    <property type="nucleotide sequence ID" value="XM_043202648.1"/>
</dbReference>
<protein>
    <submittedName>
        <fullName evidence="4">Uncharacterized protein</fullName>
    </submittedName>
</protein>
<name>A0AAN6DFI9_PICAN</name>
<keyword evidence="1" id="KW-0833">Ubl conjugation pathway</keyword>
<dbReference type="InterPro" id="IPR007135">
    <property type="entry name" value="Atg3/Atg10"/>
</dbReference>
<sequence>MKENVFEDNVSQLAHHIRHKCANVRTERLDGKVHKLVTRDGSLSVDRRVDTAITLVDHPVLGKPFYQLHPCQSAQLLEDAALQGLEALVFWWDFYSSVLI</sequence>
<dbReference type="GO" id="GO:0015031">
    <property type="term" value="P:protein transport"/>
    <property type="evidence" value="ECO:0007669"/>
    <property type="project" value="UniProtKB-KW"/>
</dbReference>
<accession>A0AAN6DFI9</accession>
<organism evidence="4 5">
    <name type="scientific">Pichia angusta</name>
    <name type="common">Yeast</name>
    <name type="synonym">Hansenula polymorpha</name>
    <dbReference type="NCBI Taxonomy" id="870730"/>
    <lineage>
        <taxon>Eukaryota</taxon>
        <taxon>Fungi</taxon>
        <taxon>Dikarya</taxon>
        <taxon>Ascomycota</taxon>
        <taxon>Saccharomycotina</taxon>
        <taxon>Pichiomycetes</taxon>
        <taxon>Pichiales</taxon>
        <taxon>Pichiaceae</taxon>
        <taxon>Ogataea</taxon>
    </lineage>
</organism>
<proteinExistence type="predicted"/>
<dbReference type="Gene3D" id="3.30.1460.50">
    <property type="match status" value="1"/>
</dbReference>
<comment type="caution">
    <text evidence="4">The sequence shown here is derived from an EMBL/GenBank/DDBJ whole genome shotgun (WGS) entry which is preliminary data.</text>
</comment>
<keyword evidence="2" id="KW-0653">Protein transport</keyword>
<evidence type="ECO:0000256" key="2">
    <source>
        <dbReference type="ARBA" id="ARBA00022927"/>
    </source>
</evidence>
<evidence type="ECO:0000313" key="4">
    <source>
        <dbReference type="EMBL" id="KAG7819525.1"/>
    </source>
</evidence>
<dbReference type="EMBL" id="JAHLUX010000004">
    <property type="protein sequence ID" value="KAG7819525.1"/>
    <property type="molecule type" value="Genomic_DNA"/>
</dbReference>
<gene>
    <name evidence="4" type="ORF">KL928_002199</name>
</gene>
<keyword evidence="3" id="KW-0072">Autophagy</keyword>
<dbReference type="GO" id="GO:0006914">
    <property type="term" value="P:autophagy"/>
    <property type="evidence" value="ECO:0007669"/>
    <property type="project" value="UniProtKB-KW"/>
</dbReference>
<dbReference type="AlphaFoldDB" id="A0AAN6DFI9"/>
<evidence type="ECO:0000313" key="5">
    <source>
        <dbReference type="Proteomes" id="UP001196530"/>
    </source>
</evidence>
<dbReference type="GeneID" id="66126250"/>
<dbReference type="Pfam" id="PF03987">
    <property type="entry name" value="Autophagy_act_C"/>
    <property type="match status" value="1"/>
</dbReference>
<keyword evidence="2" id="KW-0813">Transport</keyword>
<reference evidence="4" key="1">
    <citation type="journal article" date="2021" name="G3 (Bethesda)">
        <title>Genomic diversity, chromosomal rearrangements, and interspecies hybridization in the ogataea polymorpha species complex.</title>
        <authorList>
            <person name="Hanson S.J."/>
            <person name="Cinneide E.O."/>
            <person name="Salzberg L.I."/>
            <person name="Wolfe K.H."/>
            <person name="McGowan J."/>
            <person name="Fitzpatrick D.A."/>
            <person name="Matlin K."/>
        </authorList>
    </citation>
    <scope>NUCLEOTIDE SEQUENCE</scope>
    <source>
        <strain evidence="4">61-244</strain>
    </source>
</reference>
<evidence type="ECO:0000256" key="3">
    <source>
        <dbReference type="ARBA" id="ARBA00023006"/>
    </source>
</evidence>